<sequence>MGILLINLIGLLLLRGLMGMSLRNLIGLLFISYKNYFKPMRFNVHIAYKPHRSFVIIGLMGKPPGNLIGLLY</sequence>
<dbReference type="AlphaFoldDB" id="A0A0C1FKL0"/>
<dbReference type="EMBL" id="JSYN01000015">
    <property type="protein sequence ID" value="KIA93452.1"/>
    <property type="molecule type" value="Genomic_DNA"/>
</dbReference>
<dbReference type="Proteomes" id="UP000031246">
    <property type="component" value="Unassembled WGS sequence"/>
</dbReference>
<organism evidence="1 2">
    <name type="scientific">Pedobacter kyungheensis</name>
    <dbReference type="NCBI Taxonomy" id="1069985"/>
    <lineage>
        <taxon>Bacteria</taxon>
        <taxon>Pseudomonadati</taxon>
        <taxon>Bacteroidota</taxon>
        <taxon>Sphingobacteriia</taxon>
        <taxon>Sphingobacteriales</taxon>
        <taxon>Sphingobacteriaceae</taxon>
        <taxon>Pedobacter</taxon>
    </lineage>
</organism>
<gene>
    <name evidence="1" type="ORF">OC25_13595</name>
</gene>
<proteinExistence type="predicted"/>
<evidence type="ECO:0000313" key="1">
    <source>
        <dbReference type="EMBL" id="KIA93452.1"/>
    </source>
</evidence>
<comment type="caution">
    <text evidence="1">The sequence shown here is derived from an EMBL/GenBank/DDBJ whole genome shotgun (WGS) entry which is preliminary data.</text>
</comment>
<evidence type="ECO:0000313" key="2">
    <source>
        <dbReference type="Proteomes" id="UP000031246"/>
    </source>
</evidence>
<name>A0A0C1FKL0_9SPHI</name>
<protein>
    <submittedName>
        <fullName evidence="1">Uncharacterized protein</fullName>
    </submittedName>
</protein>
<reference evidence="1 2" key="1">
    <citation type="submission" date="2014-10" db="EMBL/GenBank/DDBJ databases">
        <title>Pedobacter Kyungheensis.</title>
        <authorList>
            <person name="Anderson B.M."/>
            <person name="Newman J.D."/>
        </authorList>
    </citation>
    <scope>NUCLEOTIDE SEQUENCE [LARGE SCALE GENOMIC DNA]</scope>
    <source>
        <strain evidence="1 2">KACC 16221</strain>
    </source>
</reference>
<accession>A0A0C1FKL0</accession>
<keyword evidence="2" id="KW-1185">Reference proteome</keyword>